<dbReference type="STRING" id="1399860.A0A2C5Y9J3"/>
<evidence type="ECO:0000313" key="1">
    <source>
        <dbReference type="EMBL" id="PHH63912.1"/>
    </source>
</evidence>
<comment type="caution">
    <text evidence="1">The sequence shown here is derived from an EMBL/GenBank/DDBJ whole genome shotgun (WGS) entry which is preliminary data.</text>
</comment>
<dbReference type="OrthoDB" id="66095at2759"/>
<proteinExistence type="predicted"/>
<dbReference type="EMBL" id="NJET01000040">
    <property type="protein sequence ID" value="PHH63912.1"/>
    <property type="molecule type" value="Genomic_DNA"/>
</dbReference>
<reference evidence="1 2" key="1">
    <citation type="submission" date="2017-06" db="EMBL/GenBank/DDBJ databases">
        <title>Ant-infecting Ophiocordyceps genomes reveal a high diversity of potential behavioral manipulation genes and a possible major role for enterotoxins.</title>
        <authorList>
            <person name="De Bekker C."/>
            <person name="Evans H.C."/>
            <person name="Brachmann A."/>
            <person name="Hughes D.P."/>
        </authorList>
    </citation>
    <scope>NUCLEOTIDE SEQUENCE [LARGE SCALE GENOMIC DNA]</scope>
    <source>
        <strain evidence="1 2">Map64</strain>
    </source>
</reference>
<evidence type="ECO:0000313" key="2">
    <source>
        <dbReference type="Proteomes" id="UP000226192"/>
    </source>
</evidence>
<sequence>MDEYGDSNKPSSDDGPLPFCHSRTRAPNDYVHFRRLMLRLTIPELPIPMNRSFWLSSRSDDVRVYYAYQHRYPESRGSVAGLYHSSSTICPLFRGFKPHRIIFQIRSKDNGHITRGRGGQLLCNNTWVEASILRLSPETSLQRDACAVEDLENDPLVYRQWKDPPAARQALQERGWDFVEGKNKNLTWPVHLNTSNSKEYRNFCVTWVKGVESQVNRGFFGHEQEFIDLLEAGRRVVLWARAEGVVWDTRLEAATIEIEFRLS</sequence>
<keyword evidence="2" id="KW-1185">Reference proteome</keyword>
<protein>
    <submittedName>
        <fullName evidence="1">Uncharacterized protein</fullName>
    </submittedName>
</protein>
<dbReference type="AlphaFoldDB" id="A0A2C5Y9J3"/>
<accession>A0A2C5Y9J3</accession>
<gene>
    <name evidence="1" type="ORF">CDD81_5360</name>
</gene>
<name>A0A2C5Y9J3_9HYPO</name>
<organism evidence="1 2">
    <name type="scientific">Ophiocordyceps australis</name>
    <dbReference type="NCBI Taxonomy" id="1399860"/>
    <lineage>
        <taxon>Eukaryota</taxon>
        <taxon>Fungi</taxon>
        <taxon>Dikarya</taxon>
        <taxon>Ascomycota</taxon>
        <taxon>Pezizomycotina</taxon>
        <taxon>Sordariomycetes</taxon>
        <taxon>Hypocreomycetidae</taxon>
        <taxon>Hypocreales</taxon>
        <taxon>Ophiocordycipitaceae</taxon>
        <taxon>Ophiocordyceps</taxon>
    </lineage>
</organism>
<dbReference type="Proteomes" id="UP000226192">
    <property type="component" value="Unassembled WGS sequence"/>
</dbReference>